<feature type="modified residue" description="4-aspartylphosphate" evidence="6">
    <location>
        <position position="55"/>
    </location>
</feature>
<keyword evidence="5" id="KW-0804">Transcription</keyword>
<protein>
    <submittedName>
        <fullName evidence="10">Response regulator transcription factor</fullName>
    </submittedName>
</protein>
<dbReference type="InterPro" id="IPR011006">
    <property type="entry name" value="CheY-like_superfamily"/>
</dbReference>
<comment type="caution">
    <text evidence="10">The sequence shown here is derived from an EMBL/GenBank/DDBJ whole genome shotgun (WGS) entry which is preliminary data.</text>
</comment>
<dbReference type="CDD" id="cd00383">
    <property type="entry name" value="trans_reg_C"/>
    <property type="match status" value="1"/>
</dbReference>
<dbReference type="PROSITE" id="PS50110">
    <property type="entry name" value="RESPONSE_REGULATORY"/>
    <property type="match status" value="1"/>
</dbReference>
<evidence type="ECO:0000256" key="6">
    <source>
        <dbReference type="PROSITE-ProRule" id="PRU00169"/>
    </source>
</evidence>
<evidence type="ECO:0000256" key="3">
    <source>
        <dbReference type="ARBA" id="ARBA00023015"/>
    </source>
</evidence>
<evidence type="ECO:0000256" key="7">
    <source>
        <dbReference type="PROSITE-ProRule" id="PRU01091"/>
    </source>
</evidence>
<evidence type="ECO:0000256" key="4">
    <source>
        <dbReference type="ARBA" id="ARBA00023125"/>
    </source>
</evidence>
<dbReference type="PANTHER" id="PTHR48111:SF21">
    <property type="entry name" value="DNA-BINDING DUAL MASTER TRANSCRIPTIONAL REGULATOR RPAA"/>
    <property type="match status" value="1"/>
</dbReference>
<dbReference type="SUPFAM" id="SSF46894">
    <property type="entry name" value="C-terminal effector domain of the bipartite response regulators"/>
    <property type="match status" value="1"/>
</dbReference>
<evidence type="ECO:0000313" key="10">
    <source>
        <dbReference type="EMBL" id="MCF1717007.1"/>
    </source>
</evidence>
<dbReference type="Proteomes" id="UP001200145">
    <property type="component" value="Unassembled WGS sequence"/>
</dbReference>
<evidence type="ECO:0000259" key="9">
    <source>
        <dbReference type="PROSITE" id="PS51755"/>
    </source>
</evidence>
<dbReference type="Pfam" id="PF00072">
    <property type="entry name" value="Response_reg"/>
    <property type="match status" value="1"/>
</dbReference>
<dbReference type="InterPro" id="IPR016032">
    <property type="entry name" value="Sig_transdc_resp-reg_C-effctor"/>
</dbReference>
<evidence type="ECO:0000256" key="2">
    <source>
        <dbReference type="ARBA" id="ARBA00023012"/>
    </source>
</evidence>
<dbReference type="Gene3D" id="1.10.10.10">
    <property type="entry name" value="Winged helix-like DNA-binding domain superfamily/Winged helix DNA-binding domain"/>
    <property type="match status" value="1"/>
</dbReference>
<dbReference type="Pfam" id="PF00486">
    <property type="entry name" value="Trans_reg_C"/>
    <property type="match status" value="1"/>
</dbReference>
<evidence type="ECO:0000313" key="11">
    <source>
        <dbReference type="Proteomes" id="UP001200145"/>
    </source>
</evidence>
<dbReference type="EMBL" id="JAKEVY010000008">
    <property type="protein sequence ID" value="MCF1717007.1"/>
    <property type="molecule type" value="Genomic_DNA"/>
</dbReference>
<accession>A0ABS9BPM1</accession>
<dbReference type="Gene3D" id="3.40.50.2300">
    <property type="match status" value="1"/>
</dbReference>
<keyword evidence="2" id="KW-0902">Two-component regulatory system</keyword>
<dbReference type="SMART" id="SM00862">
    <property type="entry name" value="Trans_reg_C"/>
    <property type="match status" value="1"/>
</dbReference>
<dbReference type="InterPro" id="IPR039420">
    <property type="entry name" value="WalR-like"/>
</dbReference>
<keyword evidence="3" id="KW-0805">Transcription regulation</keyword>
<organism evidence="10 11">
    <name type="scientific">Flavihumibacter fluminis</name>
    <dbReference type="NCBI Taxonomy" id="2909236"/>
    <lineage>
        <taxon>Bacteria</taxon>
        <taxon>Pseudomonadati</taxon>
        <taxon>Bacteroidota</taxon>
        <taxon>Chitinophagia</taxon>
        <taxon>Chitinophagales</taxon>
        <taxon>Chitinophagaceae</taxon>
        <taxon>Flavihumibacter</taxon>
    </lineage>
</organism>
<keyword evidence="4 7" id="KW-0238">DNA-binding</keyword>
<evidence type="ECO:0000259" key="8">
    <source>
        <dbReference type="PROSITE" id="PS50110"/>
    </source>
</evidence>
<dbReference type="InterPro" id="IPR001867">
    <property type="entry name" value="OmpR/PhoB-type_DNA-bd"/>
</dbReference>
<sequence>MADNISILLVEDEENLHEALKLNLELEGYEVSSAYDGLSAVKAVQQEYFDLVILDIMLPGMDGLTVLESIRIQHNEVPILILSAKNSSADRVTGLKKGADDYLTKPFNLEELMLRVHKLIQKNKKLKDKDTIGDTYQFGSNKIDFRAQEATTHDGQKIQLSKKEAMLLKLLIENKNEVVPREKILQTVWGYNVYPTTRTIDNFILSFRKYFEEDSRNPKYFHSVRGVGYKYAENE</sequence>
<reference evidence="10 11" key="1">
    <citation type="submission" date="2022-01" db="EMBL/GenBank/DDBJ databases">
        <title>Flavihumibacter sp. nov., isolated from sediment of a river.</title>
        <authorList>
            <person name="Liu H."/>
        </authorList>
    </citation>
    <scope>NUCLEOTIDE SEQUENCE [LARGE SCALE GENOMIC DNA]</scope>
    <source>
        <strain evidence="10 11">RY-1</strain>
    </source>
</reference>
<evidence type="ECO:0000256" key="5">
    <source>
        <dbReference type="ARBA" id="ARBA00023163"/>
    </source>
</evidence>
<dbReference type="InterPro" id="IPR036388">
    <property type="entry name" value="WH-like_DNA-bd_sf"/>
</dbReference>
<evidence type="ECO:0000256" key="1">
    <source>
        <dbReference type="ARBA" id="ARBA00022553"/>
    </source>
</evidence>
<proteinExistence type="predicted"/>
<dbReference type="PROSITE" id="PS51755">
    <property type="entry name" value="OMPR_PHOB"/>
    <property type="match status" value="1"/>
</dbReference>
<dbReference type="SMART" id="SM00448">
    <property type="entry name" value="REC"/>
    <property type="match status" value="1"/>
</dbReference>
<dbReference type="RefSeq" id="WP_234868664.1">
    <property type="nucleotide sequence ID" value="NZ_JAKEVY010000008.1"/>
</dbReference>
<gene>
    <name evidence="10" type="ORF">L0U88_20360</name>
</gene>
<dbReference type="CDD" id="cd17574">
    <property type="entry name" value="REC_OmpR"/>
    <property type="match status" value="1"/>
</dbReference>
<keyword evidence="1 6" id="KW-0597">Phosphoprotein</keyword>
<feature type="domain" description="Response regulatory" evidence="8">
    <location>
        <begin position="6"/>
        <end position="120"/>
    </location>
</feature>
<keyword evidence="11" id="KW-1185">Reference proteome</keyword>
<dbReference type="InterPro" id="IPR001789">
    <property type="entry name" value="Sig_transdc_resp-reg_receiver"/>
</dbReference>
<feature type="DNA-binding region" description="OmpR/PhoB-type" evidence="7">
    <location>
        <begin position="133"/>
        <end position="233"/>
    </location>
</feature>
<dbReference type="PANTHER" id="PTHR48111">
    <property type="entry name" value="REGULATOR OF RPOS"/>
    <property type="match status" value="1"/>
</dbReference>
<name>A0ABS9BPM1_9BACT</name>
<feature type="domain" description="OmpR/PhoB-type" evidence="9">
    <location>
        <begin position="133"/>
        <end position="233"/>
    </location>
</feature>
<dbReference type="SUPFAM" id="SSF52172">
    <property type="entry name" value="CheY-like"/>
    <property type="match status" value="1"/>
</dbReference>